<reference evidence="1 2" key="1">
    <citation type="submission" date="2019-09" db="EMBL/GenBank/DDBJ databases">
        <title>Phylogeny of genus Pseudoclavibacter and closely related genus.</title>
        <authorList>
            <person name="Li Y."/>
        </authorList>
    </citation>
    <scope>NUCLEOTIDE SEQUENCE [LARGE SCALE GENOMIC DNA]</scope>
    <source>
        <strain evidence="1 2">THG-MD12</strain>
    </source>
</reference>
<name>A0A7J5AZH5_9MICO</name>
<organism evidence="1 2">
    <name type="scientific">Pseudoclavibacter terrae</name>
    <dbReference type="NCBI Taxonomy" id="1530195"/>
    <lineage>
        <taxon>Bacteria</taxon>
        <taxon>Bacillati</taxon>
        <taxon>Actinomycetota</taxon>
        <taxon>Actinomycetes</taxon>
        <taxon>Micrococcales</taxon>
        <taxon>Microbacteriaceae</taxon>
        <taxon>Pseudoclavibacter</taxon>
    </lineage>
</organism>
<evidence type="ECO:0008006" key="3">
    <source>
        <dbReference type="Google" id="ProtNLM"/>
    </source>
</evidence>
<dbReference type="RefSeq" id="WP_151424065.1">
    <property type="nucleotide sequence ID" value="NZ_WBJX01000004.1"/>
</dbReference>
<comment type="caution">
    <text evidence="1">The sequence shown here is derived from an EMBL/GenBank/DDBJ whole genome shotgun (WGS) entry which is preliminary data.</text>
</comment>
<dbReference type="InterPro" id="IPR007739">
    <property type="entry name" value="RgpF"/>
</dbReference>
<gene>
    <name evidence="1" type="ORF">F8O03_11925</name>
</gene>
<sequence>MKLSDLRSPKRLGIFFFFDEQGVVDEYVTTLLDGMQPHLDHVIVVVNGELNDAGRELFTARPGTDLIVRPNEGFDSWAYKTAIDSIGWEGLAEYDEFVMFNFTIVGPVADMGLMFDTMDAKDLDFWGITVHHAAPFDPFGVLETPTLPVHIQSHFIAVRRSMFLSQPFQDYWDDLPQIPDYSHAVAKHEAKFTWFFDRLGFTWEAYVDTTDLEPYTLYPLNTYPVELIEERNCPVFKRKTLFAGIPSTIEEIAGFNATRLYEFLETSGRFDMVQLRAHMQRSMDQYAQFSTLHDWAMLESTSATSTEFAVLVPIGAGFEERLTQARLIEGRAALFVTGTRTRLSDADALIRSSGATGIEVASHWSEAAGRISQDVTIVLGPDAFHQSGRQADLVDARAFGAETFGLPHPSAAIAEFERARELGLLVAAPLLHGEHFGELGREWDDTTPAFEGIAAMLGIAVPYSRRTAPLQGSGGTVVLRTEAIRAFGASVAAAPYGSLVQLSTRDWQKLVALAVQTAGFVPRVAVTPALAKYLLSMTFDLLRRINRAAGPSGGARASTLVARVESLR</sequence>
<dbReference type="Pfam" id="PF05045">
    <property type="entry name" value="RgpF"/>
    <property type="match status" value="1"/>
</dbReference>
<proteinExistence type="predicted"/>
<keyword evidence="2" id="KW-1185">Reference proteome</keyword>
<evidence type="ECO:0000313" key="1">
    <source>
        <dbReference type="EMBL" id="KAB1637012.1"/>
    </source>
</evidence>
<dbReference type="AlphaFoldDB" id="A0A7J5AZH5"/>
<dbReference type="Proteomes" id="UP000490386">
    <property type="component" value="Unassembled WGS sequence"/>
</dbReference>
<dbReference type="EMBL" id="WBJX01000004">
    <property type="protein sequence ID" value="KAB1637012.1"/>
    <property type="molecule type" value="Genomic_DNA"/>
</dbReference>
<protein>
    <recommendedName>
        <fullName evidence="3">Rhamnan synthesis protein F</fullName>
    </recommendedName>
</protein>
<evidence type="ECO:0000313" key="2">
    <source>
        <dbReference type="Proteomes" id="UP000490386"/>
    </source>
</evidence>
<accession>A0A7J5AZH5</accession>
<dbReference type="OrthoDB" id="9815339at2"/>